<evidence type="ECO:0000313" key="2">
    <source>
        <dbReference type="Proteomes" id="UP000001695"/>
    </source>
</evidence>
<proteinExistence type="predicted"/>
<sequence>MSDITWHDDMENCPNNVTILLKLDDGDINFTEARHNTVPWAQYYPLKPDSGEDGVAYPVAWARVA</sequence>
<name>B2IL75_BEII9</name>
<dbReference type="EMBL" id="CP001017">
    <property type="protein sequence ID" value="ACB97275.1"/>
    <property type="molecule type" value="Genomic_DNA"/>
</dbReference>
<dbReference type="KEGG" id="bid:Bind_3723"/>
<dbReference type="Proteomes" id="UP000001695">
    <property type="component" value="Plasmid pBIND01"/>
</dbReference>
<dbReference type="AlphaFoldDB" id="B2IL75"/>
<protein>
    <submittedName>
        <fullName evidence="1">Uncharacterized protein</fullName>
    </submittedName>
</protein>
<reference evidence="1 2" key="1">
    <citation type="submission" date="2008-03" db="EMBL/GenBank/DDBJ databases">
        <title>Complete sequence of plasmid1 of Beijerinckia indica subsp. indica ATCC 9039.</title>
        <authorList>
            <consortium name="US DOE Joint Genome Institute"/>
            <person name="Copeland A."/>
            <person name="Lucas S."/>
            <person name="Lapidus A."/>
            <person name="Glavina del Rio T."/>
            <person name="Dalin E."/>
            <person name="Tice H."/>
            <person name="Bruce D."/>
            <person name="Goodwin L."/>
            <person name="Pitluck S."/>
            <person name="LaButti K."/>
            <person name="Schmutz J."/>
            <person name="Larimer F."/>
            <person name="Land M."/>
            <person name="Hauser L."/>
            <person name="Kyrpides N."/>
            <person name="Mikhailova N."/>
            <person name="Dunfield P.F."/>
            <person name="Dedysh S.N."/>
            <person name="Liesack W."/>
            <person name="Saw J.H."/>
            <person name="Alam M."/>
            <person name="Chen Y."/>
            <person name="Murrell J.C."/>
            <person name="Richardson P."/>
        </authorList>
    </citation>
    <scope>NUCLEOTIDE SEQUENCE [LARGE SCALE GENOMIC DNA]</scope>
    <source>
        <strain evidence="2">ATCC 9039 / DSM 1715 / NCIMB 8712</strain>
        <plasmid evidence="1 2">pBIND01</plasmid>
    </source>
</reference>
<organism evidence="1 2">
    <name type="scientific">Beijerinckia indica subsp. indica (strain ATCC 9039 / DSM 1715 / NCIMB 8712)</name>
    <dbReference type="NCBI Taxonomy" id="395963"/>
    <lineage>
        <taxon>Bacteria</taxon>
        <taxon>Pseudomonadati</taxon>
        <taxon>Pseudomonadota</taxon>
        <taxon>Alphaproteobacteria</taxon>
        <taxon>Hyphomicrobiales</taxon>
        <taxon>Beijerinckiaceae</taxon>
        <taxon>Beijerinckia</taxon>
    </lineage>
</organism>
<evidence type="ECO:0000313" key="1">
    <source>
        <dbReference type="EMBL" id="ACB97275.1"/>
    </source>
</evidence>
<dbReference type="HOGENOM" id="CLU_2840968_0_0_5"/>
<dbReference type="RefSeq" id="WP_012382888.1">
    <property type="nucleotide sequence ID" value="NC_010580.1"/>
</dbReference>
<geneLocation type="plasmid" evidence="1 2">
    <name>pBIND01</name>
</geneLocation>
<keyword evidence="1" id="KW-0614">Plasmid</keyword>
<accession>B2IL75</accession>
<gene>
    <name evidence="1" type="ordered locus">Bind_3723</name>
</gene>
<keyword evidence="2" id="KW-1185">Reference proteome</keyword>